<dbReference type="AlphaFoldDB" id="A0A1I0KBN3"/>
<dbReference type="GO" id="GO:0016020">
    <property type="term" value="C:membrane"/>
    <property type="evidence" value="ECO:0007669"/>
    <property type="project" value="UniProtKB-SubCell"/>
</dbReference>
<protein>
    <submittedName>
        <fullName evidence="6">Colicin V production protein</fullName>
    </submittedName>
</protein>
<feature type="transmembrane region" description="Helical" evidence="5">
    <location>
        <begin position="31"/>
        <end position="48"/>
    </location>
</feature>
<evidence type="ECO:0000256" key="3">
    <source>
        <dbReference type="ARBA" id="ARBA00022989"/>
    </source>
</evidence>
<evidence type="ECO:0000256" key="5">
    <source>
        <dbReference type="SAM" id="Phobius"/>
    </source>
</evidence>
<dbReference type="Proteomes" id="UP000198508">
    <property type="component" value="Unassembled WGS sequence"/>
</dbReference>
<feature type="transmembrane region" description="Helical" evidence="5">
    <location>
        <begin position="6"/>
        <end position="24"/>
    </location>
</feature>
<accession>A0A1I0KBN3</accession>
<dbReference type="EMBL" id="FOIM01000062">
    <property type="protein sequence ID" value="SEU21570.1"/>
    <property type="molecule type" value="Genomic_DNA"/>
</dbReference>
<keyword evidence="7" id="KW-1185">Reference proteome</keyword>
<keyword evidence="4 5" id="KW-0472">Membrane</keyword>
<comment type="subcellular location">
    <subcellularLocation>
        <location evidence="1">Membrane</location>
        <topology evidence="1">Multi-pass membrane protein</topology>
    </subcellularLocation>
</comment>
<feature type="transmembrane region" description="Helical" evidence="5">
    <location>
        <begin position="219"/>
        <end position="237"/>
    </location>
</feature>
<dbReference type="Pfam" id="PF02674">
    <property type="entry name" value="Colicin_V"/>
    <property type="match status" value="1"/>
</dbReference>
<dbReference type="STRING" id="460384.SAMN05216313_16212"/>
<evidence type="ECO:0000313" key="7">
    <source>
        <dbReference type="Proteomes" id="UP000198508"/>
    </source>
</evidence>
<organism evidence="6 7">
    <name type="scientific">Enterocloster lavalensis</name>
    <dbReference type="NCBI Taxonomy" id="460384"/>
    <lineage>
        <taxon>Bacteria</taxon>
        <taxon>Bacillati</taxon>
        <taxon>Bacillota</taxon>
        <taxon>Clostridia</taxon>
        <taxon>Lachnospirales</taxon>
        <taxon>Lachnospiraceae</taxon>
        <taxon>Enterocloster</taxon>
    </lineage>
</organism>
<evidence type="ECO:0000256" key="1">
    <source>
        <dbReference type="ARBA" id="ARBA00004141"/>
    </source>
</evidence>
<dbReference type="InterPro" id="IPR003825">
    <property type="entry name" value="Colicin-V_CvpA"/>
</dbReference>
<evidence type="ECO:0000313" key="6">
    <source>
        <dbReference type="EMBL" id="SEU21570.1"/>
    </source>
</evidence>
<feature type="transmembrane region" description="Helical" evidence="5">
    <location>
        <begin position="129"/>
        <end position="156"/>
    </location>
</feature>
<dbReference type="RefSeq" id="WP_092371896.1">
    <property type="nucleotide sequence ID" value="NZ_FOIM01000062.1"/>
</dbReference>
<name>A0A1I0KBN3_9FIRM</name>
<feature type="transmembrane region" description="Helical" evidence="5">
    <location>
        <begin position="177"/>
        <end position="199"/>
    </location>
</feature>
<proteinExistence type="predicted"/>
<dbReference type="GO" id="GO:0009403">
    <property type="term" value="P:toxin biosynthetic process"/>
    <property type="evidence" value="ECO:0007669"/>
    <property type="project" value="InterPro"/>
</dbReference>
<evidence type="ECO:0000256" key="2">
    <source>
        <dbReference type="ARBA" id="ARBA00022692"/>
    </source>
</evidence>
<evidence type="ECO:0000256" key="4">
    <source>
        <dbReference type="ARBA" id="ARBA00023136"/>
    </source>
</evidence>
<reference evidence="7" key="1">
    <citation type="submission" date="2016-10" db="EMBL/GenBank/DDBJ databases">
        <authorList>
            <person name="Varghese N."/>
            <person name="Submissions S."/>
        </authorList>
    </citation>
    <scope>NUCLEOTIDE SEQUENCE [LARGE SCALE GENOMIC DNA]</scope>
    <source>
        <strain evidence="7">NLAE-zl-G277</strain>
    </source>
</reference>
<keyword evidence="2 5" id="KW-0812">Transmembrane</keyword>
<gene>
    <name evidence="6" type="ORF">SAMN05216313_16212</name>
</gene>
<sequence>MSLEHWLPIAVGVFLVSMMLYGHYRGFLRQCVSIGALVITILAVRFATPYVTSFLKENTQVRQVVAEMMVKASGLEEYREEQQDTPAFQRIAIENLKLPQSMKDALIENNNSEVYNLLGVDHFIEYVSAYLAGILINAAVSVLMFLLTFLLIQLLVRWLDLLARLPIISGLNKIAGALLGLAHGLLLLWVACLLLDLFSATPLGSALMKQVEESSWLTFLYQYNLLGFLLRGILNSIL</sequence>
<keyword evidence="3 5" id="KW-1133">Transmembrane helix</keyword>